<dbReference type="STRING" id="400682.A0A1X7TU47"/>
<dbReference type="GO" id="GO:0046983">
    <property type="term" value="F:protein dimerization activity"/>
    <property type="evidence" value="ECO:0007669"/>
    <property type="project" value="InterPro"/>
</dbReference>
<reference evidence="2" key="1">
    <citation type="submission" date="2017-05" db="UniProtKB">
        <authorList>
            <consortium name="EnsemblMetazoa"/>
        </authorList>
    </citation>
    <scope>IDENTIFICATION</scope>
</reference>
<protein>
    <recommendedName>
        <fullName evidence="1">HAT C-terminal dimerisation domain-containing protein</fullName>
    </recommendedName>
</protein>
<dbReference type="EnsemblMetazoa" id="Aqu2.1.18761_001">
    <property type="protein sequence ID" value="Aqu2.1.18761_001"/>
    <property type="gene ID" value="Aqu2.1.18761"/>
</dbReference>
<feature type="domain" description="HAT C-terminal dimerisation" evidence="1">
    <location>
        <begin position="12"/>
        <end position="58"/>
    </location>
</feature>
<dbReference type="PANTHER" id="PTHR45749">
    <property type="match status" value="1"/>
</dbReference>
<evidence type="ECO:0000313" key="2">
    <source>
        <dbReference type="EnsemblMetazoa" id="Aqu2.1.18761_001"/>
    </source>
</evidence>
<dbReference type="PANTHER" id="PTHR45749:SF21">
    <property type="entry name" value="DUF4371 DOMAIN-CONTAINING PROTEIN"/>
    <property type="match status" value="1"/>
</dbReference>
<evidence type="ECO:0000259" key="1">
    <source>
        <dbReference type="Pfam" id="PF05699"/>
    </source>
</evidence>
<sequence length="116" mass="12677">MYGVRIEESDLKIAMTVAVTSAENKRSFLTLKRIKTRLRSTMGQERLSALAILSIEGEIAKELDYGTILDTLASPDKNRQTVIGVLGGSLSSVAIFQSQLLRIPHARNCTALSLDV</sequence>
<organism evidence="2">
    <name type="scientific">Amphimedon queenslandica</name>
    <name type="common">Sponge</name>
    <dbReference type="NCBI Taxonomy" id="400682"/>
    <lineage>
        <taxon>Eukaryota</taxon>
        <taxon>Metazoa</taxon>
        <taxon>Porifera</taxon>
        <taxon>Demospongiae</taxon>
        <taxon>Heteroscleromorpha</taxon>
        <taxon>Haplosclerida</taxon>
        <taxon>Niphatidae</taxon>
        <taxon>Amphimedon</taxon>
    </lineage>
</organism>
<dbReference type="InParanoid" id="A0A1X7TU47"/>
<dbReference type="AlphaFoldDB" id="A0A1X7TU47"/>
<proteinExistence type="predicted"/>
<name>A0A1X7TU47_AMPQE</name>
<dbReference type="InterPro" id="IPR008906">
    <property type="entry name" value="HATC_C_dom"/>
</dbReference>
<dbReference type="Pfam" id="PF05699">
    <property type="entry name" value="Dimer_Tnp_hAT"/>
    <property type="match status" value="1"/>
</dbReference>
<accession>A0A1X7TU47</accession>